<proteinExistence type="predicted"/>
<name>A0ABN1KZ35_9BURK</name>
<organism evidence="2 3">
    <name type="scientific">Castellaniella ginsengisoli</name>
    <dbReference type="NCBI Taxonomy" id="546114"/>
    <lineage>
        <taxon>Bacteria</taxon>
        <taxon>Pseudomonadati</taxon>
        <taxon>Pseudomonadota</taxon>
        <taxon>Betaproteobacteria</taxon>
        <taxon>Burkholderiales</taxon>
        <taxon>Alcaligenaceae</taxon>
        <taxon>Castellaniella</taxon>
    </lineage>
</organism>
<keyword evidence="1" id="KW-1133">Transmembrane helix</keyword>
<evidence type="ECO:0008006" key="4">
    <source>
        <dbReference type="Google" id="ProtNLM"/>
    </source>
</evidence>
<comment type="caution">
    <text evidence="2">The sequence shown here is derived from an EMBL/GenBank/DDBJ whole genome shotgun (WGS) entry which is preliminary data.</text>
</comment>
<feature type="transmembrane region" description="Helical" evidence="1">
    <location>
        <begin position="25"/>
        <end position="46"/>
    </location>
</feature>
<dbReference type="InterPro" id="IPR021313">
    <property type="entry name" value="DUF2909"/>
</dbReference>
<keyword evidence="1" id="KW-0812">Transmembrane</keyword>
<dbReference type="EMBL" id="BAAAEX010000010">
    <property type="protein sequence ID" value="GAA0779532.1"/>
    <property type="molecule type" value="Genomic_DNA"/>
</dbReference>
<dbReference type="Proteomes" id="UP001500573">
    <property type="component" value="Unassembled WGS sequence"/>
</dbReference>
<sequence>MCGVRAAAGSYDAYILVLRGTPMKILIVVLFLGVLVSLGSAMKYLMQDRGCTDRMAWALTWRVGLSILLFLFLLLAYALGWISPNMG</sequence>
<gene>
    <name evidence="2" type="ORF">GCM10009108_17940</name>
</gene>
<dbReference type="Pfam" id="PF11137">
    <property type="entry name" value="DUF2909"/>
    <property type="match status" value="1"/>
</dbReference>
<feature type="transmembrane region" description="Helical" evidence="1">
    <location>
        <begin position="58"/>
        <end position="82"/>
    </location>
</feature>
<keyword evidence="1" id="KW-0472">Membrane</keyword>
<reference evidence="2 3" key="1">
    <citation type="journal article" date="2019" name="Int. J. Syst. Evol. Microbiol.">
        <title>The Global Catalogue of Microorganisms (GCM) 10K type strain sequencing project: providing services to taxonomists for standard genome sequencing and annotation.</title>
        <authorList>
            <consortium name="The Broad Institute Genomics Platform"/>
            <consortium name="The Broad Institute Genome Sequencing Center for Infectious Disease"/>
            <person name="Wu L."/>
            <person name="Ma J."/>
        </authorList>
    </citation>
    <scope>NUCLEOTIDE SEQUENCE [LARGE SCALE GENOMIC DNA]</scope>
    <source>
        <strain evidence="2 3">JCM 15515</strain>
    </source>
</reference>
<evidence type="ECO:0000313" key="2">
    <source>
        <dbReference type="EMBL" id="GAA0779532.1"/>
    </source>
</evidence>
<protein>
    <recommendedName>
        <fullName evidence="4">Twin transmembrane helix small protein</fullName>
    </recommendedName>
</protein>
<keyword evidence="3" id="KW-1185">Reference proteome</keyword>
<accession>A0ABN1KZ35</accession>
<evidence type="ECO:0000256" key="1">
    <source>
        <dbReference type="SAM" id="Phobius"/>
    </source>
</evidence>
<evidence type="ECO:0000313" key="3">
    <source>
        <dbReference type="Proteomes" id="UP001500573"/>
    </source>
</evidence>
<dbReference type="NCBIfam" id="NF033233">
    <property type="entry name" value="twin_helix"/>
    <property type="match status" value="1"/>
</dbReference>